<keyword evidence="1" id="KW-0812">Transmembrane</keyword>
<gene>
    <name evidence="2" type="ORF">MIND_00051200</name>
</gene>
<dbReference type="RefSeq" id="XP_037225389.1">
    <property type="nucleotide sequence ID" value="XM_037357479.1"/>
</dbReference>
<dbReference type="Proteomes" id="UP000636479">
    <property type="component" value="Unassembled WGS sequence"/>
</dbReference>
<name>A0A8H6TDE1_9AGAR</name>
<evidence type="ECO:0000313" key="3">
    <source>
        <dbReference type="Proteomes" id="UP000636479"/>
    </source>
</evidence>
<keyword evidence="1" id="KW-1133">Transmembrane helix</keyword>
<reference evidence="2" key="1">
    <citation type="submission" date="2020-05" db="EMBL/GenBank/DDBJ databases">
        <title>Mycena genomes resolve the evolution of fungal bioluminescence.</title>
        <authorList>
            <person name="Tsai I.J."/>
        </authorList>
    </citation>
    <scope>NUCLEOTIDE SEQUENCE</scope>
    <source>
        <strain evidence="2">171206Taipei</strain>
    </source>
</reference>
<dbReference type="GeneID" id="59339995"/>
<evidence type="ECO:0000256" key="1">
    <source>
        <dbReference type="SAM" id="Phobius"/>
    </source>
</evidence>
<organism evidence="2 3">
    <name type="scientific">Mycena indigotica</name>
    <dbReference type="NCBI Taxonomy" id="2126181"/>
    <lineage>
        <taxon>Eukaryota</taxon>
        <taxon>Fungi</taxon>
        <taxon>Dikarya</taxon>
        <taxon>Basidiomycota</taxon>
        <taxon>Agaricomycotina</taxon>
        <taxon>Agaricomycetes</taxon>
        <taxon>Agaricomycetidae</taxon>
        <taxon>Agaricales</taxon>
        <taxon>Marasmiineae</taxon>
        <taxon>Mycenaceae</taxon>
        <taxon>Mycena</taxon>
    </lineage>
</organism>
<evidence type="ECO:0000313" key="2">
    <source>
        <dbReference type="EMBL" id="KAF7315366.1"/>
    </source>
</evidence>
<comment type="caution">
    <text evidence="2">The sequence shown here is derived from an EMBL/GenBank/DDBJ whole genome shotgun (WGS) entry which is preliminary data.</text>
</comment>
<dbReference type="EMBL" id="JACAZF010000001">
    <property type="protein sequence ID" value="KAF7315366.1"/>
    <property type="molecule type" value="Genomic_DNA"/>
</dbReference>
<feature type="transmembrane region" description="Helical" evidence="1">
    <location>
        <begin position="54"/>
        <end position="79"/>
    </location>
</feature>
<keyword evidence="1" id="KW-0472">Membrane</keyword>
<proteinExistence type="predicted"/>
<accession>A0A8H6TDE1</accession>
<keyword evidence="3" id="KW-1185">Reference proteome</keyword>
<protein>
    <submittedName>
        <fullName evidence="2">Uncharacterized protein</fullName>
    </submittedName>
</protein>
<dbReference type="AlphaFoldDB" id="A0A8H6TDE1"/>
<sequence length="311" mass="34202">MLALSAPPAITDTIEEPIYPSVPEGPILRASQIAQTIPSFSQPTSPTTFTQKELAFIITTALFGLVVLLLVIGSGCWIWRRRRNRPRFAFGEARDFDDSSWGTIKHLEATPQQQEPTSPDLKYSLSLTLDQSSPASTELSNIMKQFEQRLQREEMDIACALDIAFGDERCCAPFFAGCEEDVTTMLALQAGMESVGKRGHVVRNRARQGSDASTSTQETTLTLDGFQCSNNSSVTTMSTILSDVDEYEEEEVVVYEVKRARAESMEMEKGRLVSWAPVTLLVTGASSTTLETTPSVVEDLIDAFPAVPRAM</sequence>
<dbReference type="OrthoDB" id="2979121at2759"/>